<feature type="non-terminal residue" evidence="9">
    <location>
        <position position="1"/>
    </location>
</feature>
<dbReference type="Pfam" id="PF00172">
    <property type="entry name" value="Zn_clus"/>
    <property type="match status" value="1"/>
</dbReference>
<dbReference type="PROSITE" id="PS50048">
    <property type="entry name" value="ZN2_CY6_FUNGAL_2"/>
    <property type="match status" value="1"/>
</dbReference>
<dbReference type="GO" id="GO:0045944">
    <property type="term" value="P:positive regulation of transcription by RNA polymerase II"/>
    <property type="evidence" value="ECO:0007669"/>
    <property type="project" value="TreeGrafter"/>
</dbReference>
<evidence type="ECO:0000256" key="2">
    <source>
        <dbReference type="ARBA" id="ARBA00022723"/>
    </source>
</evidence>
<dbReference type="EMBL" id="NCSJ02000029">
    <property type="protein sequence ID" value="RFU33821.1"/>
    <property type="molecule type" value="Genomic_DNA"/>
</dbReference>
<dbReference type="Gene3D" id="4.10.240.10">
    <property type="entry name" value="Zn(2)-C6 fungal-type DNA-binding domain"/>
    <property type="match status" value="1"/>
</dbReference>
<dbReference type="InterPro" id="IPR001138">
    <property type="entry name" value="Zn2Cys6_DnaBD"/>
</dbReference>
<dbReference type="InterPro" id="IPR036864">
    <property type="entry name" value="Zn2-C6_fun-type_DNA-bd_sf"/>
</dbReference>
<evidence type="ECO:0000256" key="6">
    <source>
        <dbReference type="ARBA" id="ARBA00023242"/>
    </source>
</evidence>
<keyword evidence="3" id="KW-0805">Transcription regulation</keyword>
<keyword evidence="6" id="KW-0539">Nucleus</keyword>
<dbReference type="SMART" id="SM00066">
    <property type="entry name" value="GAL4"/>
    <property type="match status" value="1"/>
</dbReference>
<dbReference type="PROSITE" id="PS00463">
    <property type="entry name" value="ZN2_CY6_FUNGAL_1"/>
    <property type="match status" value="1"/>
</dbReference>
<dbReference type="SUPFAM" id="SSF57701">
    <property type="entry name" value="Zn2/Cys6 DNA-binding domain"/>
    <property type="match status" value="1"/>
</dbReference>
<dbReference type="Pfam" id="PF04082">
    <property type="entry name" value="Fungal_trans"/>
    <property type="match status" value="1"/>
</dbReference>
<organism evidence="9 10">
    <name type="scientific">Scytalidium lignicola</name>
    <name type="common">Hyphomycete</name>
    <dbReference type="NCBI Taxonomy" id="5539"/>
    <lineage>
        <taxon>Eukaryota</taxon>
        <taxon>Fungi</taxon>
        <taxon>Dikarya</taxon>
        <taxon>Ascomycota</taxon>
        <taxon>Pezizomycotina</taxon>
        <taxon>Leotiomycetes</taxon>
        <taxon>Leotiomycetes incertae sedis</taxon>
        <taxon>Scytalidium</taxon>
    </lineage>
</organism>
<dbReference type="InterPro" id="IPR007219">
    <property type="entry name" value="XnlR_reg_dom"/>
</dbReference>
<keyword evidence="10" id="KW-1185">Reference proteome</keyword>
<evidence type="ECO:0000256" key="5">
    <source>
        <dbReference type="ARBA" id="ARBA00023163"/>
    </source>
</evidence>
<proteinExistence type="predicted"/>
<keyword evidence="2" id="KW-0479">Metal-binding</keyword>
<gene>
    <name evidence="9" type="ORF">B7463_g2490</name>
</gene>
<protein>
    <recommendedName>
        <fullName evidence="8">Zn(2)-C6 fungal-type domain-containing protein</fullName>
    </recommendedName>
</protein>
<accession>A0A3E2HL94</accession>
<dbReference type="GO" id="GO:0005634">
    <property type="term" value="C:nucleus"/>
    <property type="evidence" value="ECO:0007669"/>
    <property type="project" value="UniProtKB-SubCell"/>
</dbReference>
<feature type="region of interest" description="Disordered" evidence="7">
    <location>
        <begin position="150"/>
        <end position="194"/>
    </location>
</feature>
<feature type="non-terminal residue" evidence="9">
    <location>
        <position position="735"/>
    </location>
</feature>
<dbReference type="PANTHER" id="PTHR47540:SF3">
    <property type="entry name" value="ZN(II)2CYS6 TRANSCRIPTION FACTOR (EUROFUNG)"/>
    <property type="match status" value="1"/>
</dbReference>
<dbReference type="OMA" id="CAKCISR"/>
<evidence type="ECO:0000259" key="8">
    <source>
        <dbReference type="PROSITE" id="PS50048"/>
    </source>
</evidence>
<dbReference type="STRING" id="5539.A0A3E2HL94"/>
<evidence type="ECO:0000313" key="9">
    <source>
        <dbReference type="EMBL" id="RFU33821.1"/>
    </source>
</evidence>
<dbReference type="SMART" id="SM00906">
    <property type="entry name" value="Fungal_trans"/>
    <property type="match status" value="1"/>
</dbReference>
<evidence type="ECO:0000256" key="7">
    <source>
        <dbReference type="SAM" id="MobiDB-lite"/>
    </source>
</evidence>
<feature type="region of interest" description="Disordered" evidence="7">
    <location>
        <begin position="41"/>
        <end position="82"/>
    </location>
</feature>
<dbReference type="GO" id="GO:0000981">
    <property type="term" value="F:DNA-binding transcription factor activity, RNA polymerase II-specific"/>
    <property type="evidence" value="ECO:0007669"/>
    <property type="project" value="InterPro"/>
</dbReference>
<dbReference type="Proteomes" id="UP000258309">
    <property type="component" value="Unassembled WGS sequence"/>
</dbReference>
<reference evidence="9 10" key="1">
    <citation type="submission" date="2018-05" db="EMBL/GenBank/DDBJ databases">
        <title>Draft genome sequence of Scytalidium lignicola DSM 105466, a ubiquitous saprotrophic fungus.</title>
        <authorList>
            <person name="Buettner E."/>
            <person name="Gebauer A.M."/>
            <person name="Hofrichter M."/>
            <person name="Liers C."/>
            <person name="Kellner H."/>
        </authorList>
    </citation>
    <scope>NUCLEOTIDE SEQUENCE [LARGE SCALE GENOMIC DNA]</scope>
    <source>
        <strain evidence="9 10">DSM 105466</strain>
    </source>
</reference>
<feature type="region of interest" description="Disordered" evidence="7">
    <location>
        <begin position="1"/>
        <end position="27"/>
    </location>
</feature>
<evidence type="ECO:0000256" key="3">
    <source>
        <dbReference type="ARBA" id="ARBA00023015"/>
    </source>
</evidence>
<dbReference type="InterPro" id="IPR051711">
    <property type="entry name" value="Stress_Response_Reg"/>
</dbReference>
<dbReference type="CDD" id="cd12148">
    <property type="entry name" value="fungal_TF_MHR"/>
    <property type="match status" value="1"/>
</dbReference>
<dbReference type="GO" id="GO:0008270">
    <property type="term" value="F:zinc ion binding"/>
    <property type="evidence" value="ECO:0007669"/>
    <property type="project" value="InterPro"/>
</dbReference>
<evidence type="ECO:0000256" key="4">
    <source>
        <dbReference type="ARBA" id="ARBA00023125"/>
    </source>
</evidence>
<evidence type="ECO:0000256" key="1">
    <source>
        <dbReference type="ARBA" id="ARBA00004123"/>
    </source>
</evidence>
<dbReference type="GO" id="GO:0043565">
    <property type="term" value="F:sequence-specific DNA binding"/>
    <property type="evidence" value="ECO:0007669"/>
    <property type="project" value="TreeGrafter"/>
</dbReference>
<dbReference type="OrthoDB" id="2579025at2759"/>
<name>A0A3E2HL94_SCYLI</name>
<dbReference type="GO" id="GO:0006351">
    <property type="term" value="P:DNA-templated transcription"/>
    <property type="evidence" value="ECO:0007669"/>
    <property type="project" value="InterPro"/>
</dbReference>
<keyword evidence="5" id="KW-0804">Transcription</keyword>
<sequence length="735" mass="82021">MEDRRMQSNLVLQADPPRAMGTESSNHDQLLLSHRYSSEIPNNIGYGENAPSAPADARKRRTSSINGGIASEAQRKKQRSKVSRACDACKTKKTRCSGDQPCVRCQQIGLPCRYLALYTRGRPPEVCSPLNPSQTESQLTPSWIPSSSISVVNQVSPGPPPSSLDYDEDAVGAANPSSRGSPVPSADIGGQYHGPSSPITFLERAWKRFKQNHIPTAPGTAEDDAAAERSIWAPDDTQFSQLSDSIFNIIPTKQHASQLVAKVNEWIETLYQQPRNSKTAQEILSCSKITVLLMMFATATFDLLEEAYHESNLVDGAQSTSIFLAAAQQRLQRETGAPNLESVQARLIECLYLLSTSRANEAYVKFGTAVSMIITLGLHRRKRHSRYTVENGLIDQECQKRTFWAAYTIDRYLSVMGGRPRILQDFDIDQGLPERVDDEDLTAAGIIHRPEPFDTLMDAPIMHSKLARIIGQTSGEIYPLQRLSQEESLSKAQRSADDLAAWMAQLPPFLRLIPPSSLIPVFQRQSIVLRLAHAHAVIHANRPFLLSNFAKHRSRIVTGHERCKQYIHDCVNAARQVVNILNTFDGTGIPFYSSWLTQYVSFCAVAVLYIYKIQEQQMPVFRPPGTTSATIGPMSNTTDASNSEDYFTLAEHCQRLLGAAAKESSPGKRYNTILEELRQEVHRYMRTSDSDQNASSIINDYEDIQQGLFNHDEISFIADMEMDIINIFGDWVVPE</sequence>
<dbReference type="CDD" id="cd00067">
    <property type="entry name" value="GAL4"/>
    <property type="match status" value="1"/>
</dbReference>
<feature type="domain" description="Zn(2)-C6 fungal-type" evidence="8">
    <location>
        <begin position="85"/>
        <end position="114"/>
    </location>
</feature>
<dbReference type="PANTHER" id="PTHR47540">
    <property type="entry name" value="THIAMINE REPRESSIBLE GENES REGULATORY PROTEIN THI5"/>
    <property type="match status" value="1"/>
</dbReference>
<comment type="subcellular location">
    <subcellularLocation>
        <location evidence="1">Nucleus</location>
    </subcellularLocation>
</comment>
<keyword evidence="4" id="KW-0238">DNA-binding</keyword>
<dbReference type="AlphaFoldDB" id="A0A3E2HL94"/>
<evidence type="ECO:0000313" key="10">
    <source>
        <dbReference type="Proteomes" id="UP000258309"/>
    </source>
</evidence>
<comment type="caution">
    <text evidence="9">The sequence shown here is derived from an EMBL/GenBank/DDBJ whole genome shotgun (WGS) entry which is preliminary data.</text>
</comment>